<accession>A0A840MS51</accession>
<dbReference type="AlphaFoldDB" id="A0A840MS51"/>
<evidence type="ECO:0000313" key="2">
    <source>
        <dbReference type="Proteomes" id="UP000575898"/>
    </source>
</evidence>
<sequence>MRNSKHGAGGETARFNNPQVGIGANGYKHRYGLVVPNIACNWPNPASGMHKKAYLPSFCHKLKHYGWRQRYFDQGRLELHILALLVRLIHSPEKK</sequence>
<dbReference type="Proteomes" id="UP000575898">
    <property type="component" value="Unassembled WGS sequence"/>
</dbReference>
<proteinExistence type="predicted"/>
<dbReference type="RefSeq" id="WP_184041648.1">
    <property type="nucleotide sequence ID" value="NZ_JACHHY010000028.1"/>
</dbReference>
<name>A0A840MS51_9PROT</name>
<comment type="caution">
    <text evidence="1">The sequence shown here is derived from an EMBL/GenBank/DDBJ whole genome shotgun (WGS) entry which is preliminary data.</text>
</comment>
<keyword evidence="2" id="KW-1185">Reference proteome</keyword>
<dbReference type="EMBL" id="JACHHY010000028">
    <property type="protein sequence ID" value="MBB5020245.1"/>
    <property type="molecule type" value="Genomic_DNA"/>
</dbReference>
<protein>
    <submittedName>
        <fullName evidence="1">Uncharacterized protein</fullName>
    </submittedName>
</protein>
<reference evidence="1 2" key="1">
    <citation type="submission" date="2020-08" db="EMBL/GenBank/DDBJ databases">
        <title>Genomic Encyclopedia of Type Strains, Phase IV (KMG-IV): sequencing the most valuable type-strain genomes for metagenomic binning, comparative biology and taxonomic classification.</title>
        <authorList>
            <person name="Goeker M."/>
        </authorList>
    </citation>
    <scope>NUCLEOTIDE SEQUENCE [LARGE SCALE GENOMIC DNA]</scope>
    <source>
        <strain evidence="1 2">DSM 27165</strain>
    </source>
</reference>
<evidence type="ECO:0000313" key="1">
    <source>
        <dbReference type="EMBL" id="MBB5020245.1"/>
    </source>
</evidence>
<gene>
    <name evidence="1" type="ORF">HNQ59_003562</name>
</gene>
<organism evidence="1 2">
    <name type="scientific">Chitinivorax tropicus</name>
    <dbReference type="NCBI Taxonomy" id="714531"/>
    <lineage>
        <taxon>Bacteria</taxon>
        <taxon>Pseudomonadati</taxon>
        <taxon>Pseudomonadota</taxon>
        <taxon>Betaproteobacteria</taxon>
        <taxon>Chitinivorax</taxon>
    </lineage>
</organism>